<evidence type="ECO:0000313" key="12">
    <source>
        <dbReference type="Proteomes" id="UP001057877"/>
    </source>
</evidence>
<gene>
    <name evidence="11" type="ORF">L1F29_23430</name>
</gene>
<feature type="transmembrane region" description="Helical" evidence="10">
    <location>
        <begin position="20"/>
        <end position="39"/>
    </location>
</feature>
<evidence type="ECO:0000313" key="11">
    <source>
        <dbReference type="EMBL" id="UVI28385.1"/>
    </source>
</evidence>
<reference evidence="11" key="1">
    <citation type="submission" date="2022-01" db="EMBL/GenBank/DDBJ databases">
        <title>Paenibacillus spongiae sp. nov., isolated from marine sponge.</title>
        <authorList>
            <person name="Li Z."/>
            <person name="Zhang M."/>
        </authorList>
    </citation>
    <scope>NUCLEOTIDE SEQUENCE</scope>
    <source>
        <strain evidence="11">PHS-Z3</strain>
    </source>
</reference>
<keyword evidence="7 10" id="KW-1133">Transmembrane helix</keyword>
<feature type="transmembrane region" description="Helical" evidence="10">
    <location>
        <begin position="96"/>
        <end position="118"/>
    </location>
</feature>
<keyword evidence="9" id="KW-0046">Antibiotic resistance</keyword>
<organism evidence="11 12">
    <name type="scientific">Paenibacillus spongiae</name>
    <dbReference type="NCBI Taxonomy" id="2909671"/>
    <lineage>
        <taxon>Bacteria</taxon>
        <taxon>Bacillati</taxon>
        <taxon>Bacillota</taxon>
        <taxon>Bacilli</taxon>
        <taxon>Bacillales</taxon>
        <taxon>Paenibacillaceae</taxon>
        <taxon>Paenibacillus</taxon>
    </lineage>
</organism>
<evidence type="ECO:0000256" key="6">
    <source>
        <dbReference type="ARBA" id="ARBA00022692"/>
    </source>
</evidence>
<keyword evidence="6 10" id="KW-0812">Transmembrane</keyword>
<comment type="similarity">
    <text evidence="2">Belongs to the multi antimicrobial extrusion (MATE) (TC 2.A.66.1) family. MepA subfamily.</text>
</comment>
<feature type="transmembrane region" description="Helical" evidence="10">
    <location>
        <begin position="359"/>
        <end position="380"/>
    </location>
</feature>
<feature type="transmembrane region" description="Helical" evidence="10">
    <location>
        <begin position="171"/>
        <end position="191"/>
    </location>
</feature>
<feature type="transmembrane region" description="Helical" evidence="10">
    <location>
        <begin position="51"/>
        <end position="75"/>
    </location>
</feature>
<dbReference type="InterPro" id="IPR002528">
    <property type="entry name" value="MATE_fam"/>
</dbReference>
<evidence type="ECO:0000256" key="3">
    <source>
        <dbReference type="ARBA" id="ARBA00022106"/>
    </source>
</evidence>
<dbReference type="Pfam" id="PF01554">
    <property type="entry name" value="MatE"/>
    <property type="match status" value="2"/>
</dbReference>
<dbReference type="InterPro" id="IPR051327">
    <property type="entry name" value="MATE_MepA_subfamily"/>
</dbReference>
<feature type="transmembrane region" description="Helical" evidence="10">
    <location>
        <begin position="278"/>
        <end position="304"/>
    </location>
</feature>
<keyword evidence="5" id="KW-1003">Cell membrane</keyword>
<evidence type="ECO:0000256" key="10">
    <source>
        <dbReference type="SAM" id="Phobius"/>
    </source>
</evidence>
<dbReference type="InterPro" id="IPR045070">
    <property type="entry name" value="MATE_MepA-like"/>
</dbReference>
<evidence type="ECO:0000256" key="4">
    <source>
        <dbReference type="ARBA" id="ARBA00022448"/>
    </source>
</evidence>
<feature type="transmembrane region" description="Helical" evidence="10">
    <location>
        <begin position="235"/>
        <end position="258"/>
    </location>
</feature>
<protein>
    <recommendedName>
        <fullName evidence="3">Multidrug export protein MepA</fullName>
    </recommendedName>
</protein>
<dbReference type="PIRSF" id="PIRSF006603">
    <property type="entry name" value="DinF"/>
    <property type="match status" value="1"/>
</dbReference>
<proteinExistence type="inferred from homology"/>
<keyword evidence="4" id="KW-0813">Transport</keyword>
<evidence type="ECO:0000256" key="1">
    <source>
        <dbReference type="ARBA" id="ARBA00004651"/>
    </source>
</evidence>
<feature type="transmembrane region" description="Helical" evidence="10">
    <location>
        <begin position="325"/>
        <end position="347"/>
    </location>
</feature>
<dbReference type="InterPro" id="IPR048279">
    <property type="entry name" value="MdtK-like"/>
</dbReference>
<feature type="transmembrane region" description="Helical" evidence="10">
    <location>
        <begin position="138"/>
        <end position="159"/>
    </location>
</feature>
<feature type="transmembrane region" description="Helical" evidence="10">
    <location>
        <begin position="197"/>
        <end position="214"/>
    </location>
</feature>
<evidence type="ECO:0000256" key="2">
    <source>
        <dbReference type="ARBA" id="ARBA00008417"/>
    </source>
</evidence>
<keyword evidence="12" id="KW-1185">Reference proteome</keyword>
<accession>A0ABY5S479</accession>
<feature type="transmembrane region" description="Helical" evidence="10">
    <location>
        <begin position="419"/>
        <end position="437"/>
    </location>
</feature>
<evidence type="ECO:0000256" key="7">
    <source>
        <dbReference type="ARBA" id="ARBA00022989"/>
    </source>
</evidence>
<dbReference type="RefSeq" id="WP_258384473.1">
    <property type="nucleotide sequence ID" value="NZ_CP091430.1"/>
</dbReference>
<sequence length="460" mass="49815">MAKQHVIQDLNNQSVSKVFLRYLIPSMLGMLLVAINIVIDGVMVGNKLGSTALAGLNIASPVYTIFVAMSIWIGVGGATKYSQAMGAGERSKAQTVFSYSVTIIIAASLVIGMTAFLFRDSLVYALGANAETHPYASAYMNVMLLFGFVFTVENALSIFVRNDGNPTLSMAAQITFALSNIVINYFILYVFELGVDAVAFGTILAASLGLLVLLTHFLKRTNNLRFKRFKWDRALLFAILIIGFPSLLAEVGISVFTLSHNIALERIAGTDGVAAFSVVNYIHSVILLTFLGMGSAIQPLISYYHGGGQELRKRQTIRIAVKTAIGAGASLLLLVQLAALPIVGLFGNFSSSVTGHAEYGIRIFVIAYLFMGINFVMMTYFQSIGSIKMATWITAAREMILMLAFIIVLPAFIGITGVWIAVPLSECIVMITIIVYYRKHMMSINTLNRGGTGIGQSADE</sequence>
<dbReference type="Proteomes" id="UP001057877">
    <property type="component" value="Chromosome"/>
</dbReference>
<dbReference type="PANTHER" id="PTHR43823">
    <property type="entry name" value="SPORULATION PROTEIN YKVU"/>
    <property type="match status" value="1"/>
</dbReference>
<dbReference type="CDD" id="cd13143">
    <property type="entry name" value="MATE_MepA_like"/>
    <property type="match status" value="1"/>
</dbReference>
<evidence type="ECO:0000256" key="5">
    <source>
        <dbReference type="ARBA" id="ARBA00022475"/>
    </source>
</evidence>
<name>A0ABY5S479_9BACL</name>
<keyword evidence="8 10" id="KW-0472">Membrane</keyword>
<dbReference type="PANTHER" id="PTHR43823:SF4">
    <property type="entry name" value="SPORULATION PROTEIN YKVU"/>
    <property type="match status" value="1"/>
</dbReference>
<comment type="subcellular location">
    <subcellularLocation>
        <location evidence="1">Cell membrane</location>
        <topology evidence="1">Multi-pass membrane protein</topology>
    </subcellularLocation>
</comment>
<evidence type="ECO:0000256" key="9">
    <source>
        <dbReference type="ARBA" id="ARBA00023251"/>
    </source>
</evidence>
<evidence type="ECO:0000256" key="8">
    <source>
        <dbReference type="ARBA" id="ARBA00023136"/>
    </source>
</evidence>
<feature type="transmembrane region" description="Helical" evidence="10">
    <location>
        <begin position="392"/>
        <end position="413"/>
    </location>
</feature>
<dbReference type="EMBL" id="CP091430">
    <property type="protein sequence ID" value="UVI28385.1"/>
    <property type="molecule type" value="Genomic_DNA"/>
</dbReference>